<evidence type="ECO:0000313" key="2">
    <source>
        <dbReference type="Proteomes" id="UP001375539"/>
    </source>
</evidence>
<name>A0ACC6QUJ6_9ACTN</name>
<comment type="caution">
    <text evidence="1">The sequence shown here is derived from an EMBL/GenBank/DDBJ whole genome shotgun (WGS) entry which is preliminary data.</text>
</comment>
<gene>
    <name evidence="1" type="ORF">WKI58_37290</name>
</gene>
<proteinExistence type="predicted"/>
<sequence>MNKTRTSLIGAAAVITLALAGCSTDSDTGTHTDAPGTSHDAQEGSHTPIRHVHGLGIDPADEQLYVATHDGIFTPGKDGTAVRVGTSKDDFMGFTVAKTKTFLASGHPAPSAGGPANRGLIESTDGGKTWKTRSLGGEVDFHALDYAHSTMYGYDSTNALLRVSKDGAAWDDRAQLQALDIAVSPEDADTVLATTADGIAKSTDGGRTFATGKQPVMAFLSWATPDALYGIDDAGRLSRSTDGGATWQNTGTAPGGQVQALTAVDAQHVLAATQNGVYESRDGGKSFTKRLDVAAGDGH</sequence>
<reference evidence="1" key="1">
    <citation type="submission" date="2024-03" db="EMBL/GenBank/DDBJ databases">
        <title>Novel Streptomyces species of biotechnological and ecological value are a feature of Machair soil.</title>
        <authorList>
            <person name="Prole J.R."/>
            <person name="Goodfellow M."/>
            <person name="Allenby N."/>
            <person name="Ward A.C."/>
        </authorList>
    </citation>
    <scope>NUCLEOTIDE SEQUENCE</scope>
    <source>
        <strain evidence="1">MS1.AVA.4</strain>
    </source>
</reference>
<keyword evidence="2" id="KW-1185">Reference proteome</keyword>
<accession>A0ACC6QUJ6</accession>
<protein>
    <submittedName>
        <fullName evidence="1">F510_1955 family glycosylhydrolase</fullName>
    </submittedName>
</protein>
<dbReference type="EMBL" id="JBBKAI010000002">
    <property type="protein sequence ID" value="MEJ8662078.1"/>
    <property type="molecule type" value="Genomic_DNA"/>
</dbReference>
<organism evidence="1 2">
    <name type="scientific">Streptomyces pratisoli</name>
    <dbReference type="NCBI Taxonomy" id="3139917"/>
    <lineage>
        <taxon>Bacteria</taxon>
        <taxon>Bacillati</taxon>
        <taxon>Actinomycetota</taxon>
        <taxon>Actinomycetes</taxon>
        <taxon>Kitasatosporales</taxon>
        <taxon>Streptomycetaceae</taxon>
        <taxon>Streptomyces</taxon>
    </lineage>
</organism>
<dbReference type="Proteomes" id="UP001375539">
    <property type="component" value="Unassembled WGS sequence"/>
</dbReference>
<evidence type="ECO:0000313" key="1">
    <source>
        <dbReference type="EMBL" id="MEJ8662078.1"/>
    </source>
</evidence>